<reference evidence="6" key="1">
    <citation type="submission" date="2022-12" db="EMBL/GenBank/DDBJ databases">
        <title>Genome assemblies of Blomia tropicalis.</title>
        <authorList>
            <person name="Cui Y."/>
        </authorList>
    </citation>
    <scope>NUCLEOTIDE SEQUENCE</scope>
    <source>
        <tissue evidence="6">Adult mites</tissue>
    </source>
</reference>
<feature type="compositionally biased region" description="Polar residues" evidence="3">
    <location>
        <begin position="8"/>
        <end position="28"/>
    </location>
</feature>
<dbReference type="GO" id="GO:0055129">
    <property type="term" value="P:L-proline biosynthetic process"/>
    <property type="evidence" value="ECO:0007669"/>
    <property type="project" value="TreeGrafter"/>
</dbReference>
<evidence type="ECO:0000313" key="6">
    <source>
        <dbReference type="EMBL" id="KAJ6217691.1"/>
    </source>
</evidence>
<dbReference type="InterPro" id="IPR029036">
    <property type="entry name" value="P5CR_dimer"/>
</dbReference>
<evidence type="ECO:0000256" key="3">
    <source>
        <dbReference type="SAM" id="MobiDB-lite"/>
    </source>
</evidence>
<accession>A0A9Q0RLT7</accession>
<protein>
    <recommendedName>
        <fullName evidence="8">Pyrroline-5-carboxylate reductase</fullName>
    </recommendedName>
</protein>
<dbReference type="GO" id="GO:0004735">
    <property type="term" value="F:pyrroline-5-carboxylate reductase activity"/>
    <property type="evidence" value="ECO:0007669"/>
    <property type="project" value="TreeGrafter"/>
</dbReference>
<keyword evidence="7" id="KW-1185">Reference proteome</keyword>
<comment type="caution">
    <text evidence="6">The sequence shown here is derived from an EMBL/GenBank/DDBJ whole genome shotgun (WGS) entry which is preliminary data.</text>
</comment>
<dbReference type="SUPFAM" id="SSF48179">
    <property type="entry name" value="6-phosphogluconate dehydrogenase C-terminal domain-like"/>
    <property type="match status" value="1"/>
</dbReference>
<evidence type="ECO:0000256" key="2">
    <source>
        <dbReference type="ARBA" id="ARBA00023002"/>
    </source>
</evidence>
<dbReference type="Gene3D" id="1.10.3730.10">
    <property type="entry name" value="ProC C-terminal domain-like"/>
    <property type="match status" value="1"/>
</dbReference>
<dbReference type="PANTHER" id="PTHR11645">
    <property type="entry name" value="PYRROLINE-5-CARBOXYLATE REDUCTASE"/>
    <property type="match status" value="1"/>
</dbReference>
<feature type="domain" description="Pyrroline-5-carboxylate reductase catalytic N-terminal" evidence="4">
    <location>
        <begin position="97"/>
        <end position="171"/>
    </location>
</feature>
<evidence type="ECO:0000259" key="4">
    <source>
        <dbReference type="Pfam" id="PF03807"/>
    </source>
</evidence>
<keyword evidence="2" id="KW-0560">Oxidoreductase</keyword>
<dbReference type="Pfam" id="PF03807">
    <property type="entry name" value="F420_oxidored"/>
    <property type="match status" value="1"/>
</dbReference>
<dbReference type="Gene3D" id="3.40.50.720">
    <property type="entry name" value="NAD(P)-binding Rossmann-like Domain"/>
    <property type="match status" value="1"/>
</dbReference>
<dbReference type="Proteomes" id="UP001142055">
    <property type="component" value="Chromosome 3"/>
</dbReference>
<dbReference type="SUPFAM" id="SSF51735">
    <property type="entry name" value="NAD(P)-binding Rossmann-fold domains"/>
    <property type="match status" value="1"/>
</dbReference>
<dbReference type="InterPro" id="IPR036291">
    <property type="entry name" value="NAD(P)-bd_dom_sf"/>
</dbReference>
<name>A0A9Q0RLT7_BLOTA</name>
<evidence type="ECO:0000313" key="7">
    <source>
        <dbReference type="Proteomes" id="UP001142055"/>
    </source>
</evidence>
<proteinExistence type="inferred from homology"/>
<dbReference type="EMBL" id="JAPWDV010000003">
    <property type="protein sequence ID" value="KAJ6217691.1"/>
    <property type="molecule type" value="Genomic_DNA"/>
</dbReference>
<dbReference type="AlphaFoldDB" id="A0A9Q0RLT7"/>
<organism evidence="6 7">
    <name type="scientific">Blomia tropicalis</name>
    <name type="common">Mite</name>
    <dbReference type="NCBI Taxonomy" id="40697"/>
    <lineage>
        <taxon>Eukaryota</taxon>
        <taxon>Metazoa</taxon>
        <taxon>Ecdysozoa</taxon>
        <taxon>Arthropoda</taxon>
        <taxon>Chelicerata</taxon>
        <taxon>Arachnida</taxon>
        <taxon>Acari</taxon>
        <taxon>Acariformes</taxon>
        <taxon>Sarcoptiformes</taxon>
        <taxon>Astigmata</taxon>
        <taxon>Glycyphagoidea</taxon>
        <taxon>Echimyopodidae</taxon>
        <taxon>Blomia</taxon>
    </lineage>
</organism>
<dbReference type="PANTHER" id="PTHR11645:SF0">
    <property type="entry name" value="PYRROLINE-5-CARBOXYLATE REDUCTASE 3"/>
    <property type="match status" value="1"/>
</dbReference>
<evidence type="ECO:0000259" key="5">
    <source>
        <dbReference type="Pfam" id="PF14748"/>
    </source>
</evidence>
<dbReference type="Pfam" id="PF14748">
    <property type="entry name" value="P5CR_dimer"/>
    <property type="match status" value="1"/>
</dbReference>
<feature type="region of interest" description="Disordered" evidence="3">
    <location>
        <begin position="1"/>
        <end position="42"/>
    </location>
</feature>
<feature type="domain" description="Pyrroline-5-carboxylate reductase dimerisation" evidence="5">
    <location>
        <begin position="275"/>
        <end position="377"/>
    </location>
</feature>
<sequence>MEEETKSSIENSSNMKSNLRPPKSNTGFNDEKPLSSYLSNEPDKQFKSAFNSKVIEASKSKQSKSATGSFKTSLKNVSSLRKNRKSSSKLPQLSECRIGFLGAGKMTESIVRGLLKENKVKPRQLYVSARTNKNLDAFRKEGLNVTTRSYDIFGRFNCDLIFLCVHGFVVRNCYKMGGTRPVPITTNYIPNRQRKIYILSMINGIPLEQIKTTLLNPETIDEYKVDFHRLVLNTNVAYGLGYGALDIDLDSKQCSMLVRDVLQSIARLEHISCDMMDASVVLMGNALAFVYFCISSLAEGGFKIGLNKITANKLAAKTLLSASWCLLESQKNPIDLRDDCAGPNGPSIFGIAFLDKKDCAGGIQSAIEGSFRRNGELVEMSQYQPTK</sequence>
<dbReference type="InterPro" id="IPR028939">
    <property type="entry name" value="P5C_Rdtase_cat_N"/>
</dbReference>
<gene>
    <name evidence="6" type="ORF">RDWZM_008848</name>
</gene>
<dbReference type="InterPro" id="IPR008927">
    <property type="entry name" value="6-PGluconate_DH-like_C_sf"/>
</dbReference>
<comment type="similarity">
    <text evidence="1">Belongs to the pyrroline-5-carboxylate reductase family.</text>
</comment>
<evidence type="ECO:0000256" key="1">
    <source>
        <dbReference type="ARBA" id="ARBA00005525"/>
    </source>
</evidence>
<evidence type="ECO:0008006" key="8">
    <source>
        <dbReference type="Google" id="ProtNLM"/>
    </source>
</evidence>